<accession>A0A7K0G149</accession>
<feature type="transmembrane region" description="Helical" evidence="1">
    <location>
        <begin position="242"/>
        <end position="261"/>
    </location>
</feature>
<feature type="transmembrane region" description="Helical" evidence="1">
    <location>
        <begin position="36"/>
        <end position="57"/>
    </location>
</feature>
<gene>
    <name evidence="2" type="ORF">GJU39_11415</name>
</gene>
<sequence length="433" mass="49445">MVIKPYILILIIAAFLFVDVYLLVRYASWGCAIEELVPFAVFLLIAEGLSIFSIVRFGQIINPFTIYSIFVYIAGFSFLLVSDRQVDYELQFALMMILSVAFFVIGGLVSMKTYSFSFRNYIPPLSTRVSLAFLLLVFVAGIGVFVLEVGQLGYLPVLNLGNAAVYQDLNENDVTPLHNFIVLNSVLPAMFYILFKKKTLRFWQFIALSMVCGFIILNFFSRQIIVLFFFSMLIAYSYYKTIPLLKLFSIGAACIVLFIVLGQLRGSSSDEGNEMSVNEFLRDYGDITKPTNIIETYLSLYGAVNFSAGNEIVSTALRDDYISYGVYSARPVITVLPIDKNALYPPLYSSYVKIGTYIVDPFLDFRWFGVVVLNFLYGFLSMNSFKNYIAKNGEYYIVEWSLFIFCIFMSSFTNFYHMFFVAFFFIVNRIAIK</sequence>
<dbReference type="EMBL" id="WKKH01000015">
    <property type="protein sequence ID" value="MRX76696.1"/>
    <property type="molecule type" value="Genomic_DNA"/>
</dbReference>
<protein>
    <submittedName>
        <fullName evidence="2">Oligosaccharide repeat unit polymerase</fullName>
    </submittedName>
</protein>
<keyword evidence="1" id="KW-1133">Transmembrane helix</keyword>
<dbReference type="OrthoDB" id="731256at2"/>
<dbReference type="AlphaFoldDB" id="A0A7K0G149"/>
<evidence type="ECO:0000313" key="2">
    <source>
        <dbReference type="EMBL" id="MRX76696.1"/>
    </source>
</evidence>
<evidence type="ECO:0000313" key="3">
    <source>
        <dbReference type="Proteomes" id="UP000487757"/>
    </source>
</evidence>
<evidence type="ECO:0000256" key="1">
    <source>
        <dbReference type="SAM" id="Phobius"/>
    </source>
</evidence>
<feature type="transmembrane region" description="Helical" evidence="1">
    <location>
        <begin position="131"/>
        <end position="157"/>
    </location>
</feature>
<dbReference type="Proteomes" id="UP000487757">
    <property type="component" value="Unassembled WGS sequence"/>
</dbReference>
<keyword evidence="3" id="KW-1185">Reference proteome</keyword>
<feature type="transmembrane region" description="Helical" evidence="1">
    <location>
        <begin position="177"/>
        <end position="195"/>
    </location>
</feature>
<organism evidence="2 3">
    <name type="scientific">Pedobacter petrophilus</name>
    <dbReference type="NCBI Taxonomy" id="1908241"/>
    <lineage>
        <taxon>Bacteria</taxon>
        <taxon>Pseudomonadati</taxon>
        <taxon>Bacteroidota</taxon>
        <taxon>Sphingobacteriia</taxon>
        <taxon>Sphingobacteriales</taxon>
        <taxon>Sphingobacteriaceae</taxon>
        <taxon>Pedobacter</taxon>
    </lineage>
</organism>
<feature type="transmembrane region" description="Helical" evidence="1">
    <location>
        <begin position="64"/>
        <end position="82"/>
    </location>
</feature>
<keyword evidence="1" id="KW-0812">Transmembrane</keyword>
<feature type="transmembrane region" description="Helical" evidence="1">
    <location>
        <begin position="400"/>
        <end position="427"/>
    </location>
</feature>
<dbReference type="NCBIfam" id="TIGR04370">
    <property type="entry name" value="glyco_rpt_poly"/>
    <property type="match status" value="1"/>
</dbReference>
<feature type="transmembrane region" description="Helical" evidence="1">
    <location>
        <begin position="7"/>
        <end position="24"/>
    </location>
</feature>
<name>A0A7K0G149_9SPHI</name>
<feature type="transmembrane region" description="Helical" evidence="1">
    <location>
        <begin position="207"/>
        <end position="236"/>
    </location>
</feature>
<dbReference type="RefSeq" id="WP_154280929.1">
    <property type="nucleotide sequence ID" value="NZ_JBHUJQ010000001.1"/>
</dbReference>
<feature type="transmembrane region" description="Helical" evidence="1">
    <location>
        <begin position="363"/>
        <end position="380"/>
    </location>
</feature>
<keyword evidence="1" id="KW-0472">Membrane</keyword>
<comment type="caution">
    <text evidence="2">The sequence shown here is derived from an EMBL/GenBank/DDBJ whole genome shotgun (WGS) entry which is preliminary data.</text>
</comment>
<reference evidence="2 3" key="1">
    <citation type="submission" date="2019-11" db="EMBL/GenBank/DDBJ databases">
        <title>Pedobacter petrophilus genome.</title>
        <authorList>
            <person name="Feldbauer M.J."/>
            <person name="Newman J.D."/>
        </authorList>
    </citation>
    <scope>NUCLEOTIDE SEQUENCE [LARGE SCALE GENOMIC DNA]</scope>
    <source>
        <strain evidence="2 3">LMG 29686</strain>
    </source>
</reference>
<feature type="transmembrane region" description="Helical" evidence="1">
    <location>
        <begin position="88"/>
        <end position="110"/>
    </location>
</feature>
<proteinExistence type="predicted"/>